<dbReference type="OrthoDB" id="3267267at2759"/>
<dbReference type="InterPro" id="IPR013762">
    <property type="entry name" value="Integrase-like_cat_sf"/>
</dbReference>
<feature type="compositionally biased region" description="Basic and acidic residues" evidence="3">
    <location>
        <begin position="59"/>
        <end position="79"/>
    </location>
</feature>
<evidence type="ECO:0000256" key="1">
    <source>
        <dbReference type="ARBA" id="ARBA00023125"/>
    </source>
</evidence>
<keyword evidence="2" id="KW-0233">DNA recombination</keyword>
<comment type="caution">
    <text evidence="4">The sequence shown here is derived from an EMBL/GenBank/DDBJ whole genome shotgun (WGS) entry which is preliminary data.</text>
</comment>
<evidence type="ECO:0000313" key="5">
    <source>
        <dbReference type="Proteomes" id="UP000308730"/>
    </source>
</evidence>
<gene>
    <name evidence="4" type="ORF">EUX98_g9445</name>
</gene>
<dbReference type="SUPFAM" id="SSF56349">
    <property type="entry name" value="DNA breaking-rejoining enzymes"/>
    <property type="match status" value="1"/>
</dbReference>
<dbReference type="EMBL" id="SGPM01000810">
    <property type="protein sequence ID" value="THH15554.1"/>
    <property type="molecule type" value="Genomic_DNA"/>
</dbReference>
<organism evidence="4 5">
    <name type="scientific">Antrodiella citrinella</name>
    <dbReference type="NCBI Taxonomy" id="2447956"/>
    <lineage>
        <taxon>Eukaryota</taxon>
        <taxon>Fungi</taxon>
        <taxon>Dikarya</taxon>
        <taxon>Basidiomycota</taxon>
        <taxon>Agaricomycotina</taxon>
        <taxon>Agaricomycetes</taxon>
        <taxon>Polyporales</taxon>
        <taxon>Steccherinaceae</taxon>
        <taxon>Antrodiella</taxon>
    </lineage>
</organism>
<evidence type="ECO:0000313" key="4">
    <source>
        <dbReference type="EMBL" id="THH15554.1"/>
    </source>
</evidence>
<feature type="region of interest" description="Disordered" evidence="3">
    <location>
        <begin position="53"/>
        <end position="84"/>
    </location>
</feature>
<evidence type="ECO:0000256" key="3">
    <source>
        <dbReference type="SAM" id="MobiDB-lite"/>
    </source>
</evidence>
<name>A0A4S4LSY5_9APHY</name>
<dbReference type="Proteomes" id="UP000308730">
    <property type="component" value="Unassembled WGS sequence"/>
</dbReference>
<dbReference type="Gene3D" id="1.10.150.130">
    <property type="match status" value="1"/>
</dbReference>
<accession>A0A4S4LSY5</accession>
<protein>
    <recommendedName>
        <fullName evidence="6">Tyr recombinase domain-containing protein</fullName>
    </recommendedName>
</protein>
<sequence length="1138" mass="126445">FDTLDHALTNQHHSKLDEASRLFARAQANPESTPSVPYASDARSTMSVNAILRPSGTARRREVHEHEEVRSPTQREHKSASTGNCQEVVLPLRTYTSTSALAVERRVTELKRVIAHREAEPLTPLKADAWEHLLRSTGLLQKYPSLPHSLRHGFDAGIPYVSHTYTPRNAPMPGPLADAFATVVATEFERGRYIGPFSASELQSVIGPFQSSPVSIQPKPNKPGKFRLVQNFSHPHVPSRATPSIHSINSYLDSDLFPCTWGTFNTICTIIHSLPSGSQAAVRDVAEAYRTIPLAASQWPGTVVRLDSDTFAIDSSNPFGLSPAGGLFGQVADAGKDLFLAHGIGPVSKWVDDHIFFRIPREHIEDYNTTRREWASVINENGGVQQEGGRLWYRGLSLPDGRVQHFDEDMSFPLRDLFDAHSCSIADAPFSYSMADINRVSATLGYPWQLSKDIPFCSDPVFIGFTWDLSTLTVALTTDKQKRYYQSILDWEAKATHNQEDVQKLYGKLLHAALIQPAGRAYLTGLERMLGVFHHSPFLPRTQPKGTAEDLRWWKRELACPTFSRLIPGPCAVTDCDAFSDASSGFGIGITIGNQWRAWHLLPGWNTDQRDIGWAESVGFLFLVLTLIPTCTRGGTYQVYGDNQGVVEGWRSGRSRNGPTNNIFKLVHTACVAVGIHVIARYVPSKSNPADAPSRGVYSAKELLLRPIVIPPELHHLIVDFDDNFASASRGKHSAQPDGSENHSYRDSTSGSYESVPTAAPDFNILASPDRPLCPAEERIRKWIPAGAPAPSSIVSLDQRDTTLRQSEIERNKDVAIAAYAVNTLKLYGTGILIFEAFCDRSGISRTQRTPATSTIMITFVACIAGSYSGSAIRNYFFGIRAWHLVHGLPWTMNEDEITVVLRGAERLAPLSSKRKKRQPYTVEYMVKLVPLMNRQNPLDAAVLACLLTIFWSGSRVGEFTIPNLKAFKPATHIQPGHVHPDRDRQGNKVTTFFIPWTKCVAEGETVSWARQEGILDPEAALLNHMHVNEPPNDGPLFAYRDKTSHRGLTKRCFIKRLHEIAKSAGLEPLQGHGIRIGSTLEYLMRGLPFDAVKLIGRWASQAFELYLRKHAQVLAPYLQAKPELHTAFIRQTMPAVR</sequence>
<feature type="region of interest" description="Disordered" evidence="3">
    <location>
        <begin position="728"/>
        <end position="755"/>
    </location>
</feature>
<dbReference type="InterPro" id="IPR052055">
    <property type="entry name" value="Hepadnavirus_pol/RT"/>
</dbReference>
<proteinExistence type="predicted"/>
<dbReference type="InterPro" id="IPR010998">
    <property type="entry name" value="Integrase_recombinase_N"/>
</dbReference>
<evidence type="ECO:0008006" key="6">
    <source>
        <dbReference type="Google" id="ProtNLM"/>
    </source>
</evidence>
<dbReference type="GO" id="GO:0003677">
    <property type="term" value="F:DNA binding"/>
    <property type="evidence" value="ECO:0007669"/>
    <property type="project" value="UniProtKB-KW"/>
</dbReference>
<dbReference type="GO" id="GO:0015074">
    <property type="term" value="P:DNA integration"/>
    <property type="evidence" value="ECO:0007669"/>
    <property type="project" value="InterPro"/>
</dbReference>
<evidence type="ECO:0000256" key="2">
    <source>
        <dbReference type="ARBA" id="ARBA00023172"/>
    </source>
</evidence>
<dbReference type="AlphaFoldDB" id="A0A4S4LSY5"/>
<keyword evidence="5" id="KW-1185">Reference proteome</keyword>
<keyword evidence="1" id="KW-0238">DNA-binding</keyword>
<feature type="non-terminal residue" evidence="4">
    <location>
        <position position="1"/>
    </location>
</feature>
<dbReference type="PANTHER" id="PTHR33050">
    <property type="entry name" value="REVERSE TRANSCRIPTASE DOMAIN-CONTAINING PROTEIN"/>
    <property type="match status" value="1"/>
</dbReference>
<reference evidence="4 5" key="1">
    <citation type="submission" date="2019-02" db="EMBL/GenBank/DDBJ databases">
        <title>Genome sequencing of the rare red list fungi Antrodiella citrinella (Flaviporus citrinellus).</title>
        <authorList>
            <person name="Buettner E."/>
            <person name="Kellner H."/>
        </authorList>
    </citation>
    <scope>NUCLEOTIDE SEQUENCE [LARGE SCALE GENOMIC DNA]</scope>
    <source>
        <strain evidence="4 5">DSM 108506</strain>
    </source>
</reference>
<dbReference type="Gene3D" id="1.10.443.10">
    <property type="entry name" value="Intergrase catalytic core"/>
    <property type="match status" value="1"/>
</dbReference>
<dbReference type="InterPro" id="IPR011010">
    <property type="entry name" value="DNA_brk_join_enz"/>
</dbReference>
<dbReference type="GO" id="GO:0006310">
    <property type="term" value="P:DNA recombination"/>
    <property type="evidence" value="ECO:0007669"/>
    <property type="project" value="UniProtKB-KW"/>
</dbReference>
<dbReference type="PANTHER" id="PTHR33050:SF7">
    <property type="entry name" value="RIBONUCLEASE H"/>
    <property type="match status" value="1"/>
</dbReference>
<dbReference type="SUPFAM" id="SSF47823">
    <property type="entry name" value="lambda integrase-like, N-terminal domain"/>
    <property type="match status" value="1"/>
</dbReference>